<dbReference type="Proteomes" id="UP001422759">
    <property type="component" value="Unassembled WGS sequence"/>
</dbReference>
<organism evidence="2 3">
    <name type="scientific">Kitasatospora kazusensis</name>
    <dbReference type="NCBI Taxonomy" id="407974"/>
    <lineage>
        <taxon>Bacteria</taxon>
        <taxon>Bacillati</taxon>
        <taxon>Actinomycetota</taxon>
        <taxon>Actinomycetes</taxon>
        <taxon>Kitasatosporales</taxon>
        <taxon>Streptomycetaceae</taxon>
        <taxon>Kitasatospora</taxon>
    </lineage>
</organism>
<evidence type="ECO:0000313" key="2">
    <source>
        <dbReference type="EMBL" id="GAA1500675.1"/>
    </source>
</evidence>
<evidence type="ECO:0000313" key="3">
    <source>
        <dbReference type="Proteomes" id="UP001422759"/>
    </source>
</evidence>
<sequence length="99" mass="10841">MRNQSRHQIRNQRRNRRAGPPAFGVAARRGRPSGLIIGGMDYVDRLAAELLETALDPRLVRLVDAVLDSPDGARVIAFLDRVATGEVPREVVGAPDPHP</sequence>
<keyword evidence="3" id="KW-1185">Reference proteome</keyword>
<feature type="compositionally biased region" description="Basic residues" evidence="1">
    <location>
        <begin position="1"/>
        <end position="17"/>
    </location>
</feature>
<gene>
    <name evidence="2" type="ORF">GCM10009760_62490</name>
</gene>
<protein>
    <submittedName>
        <fullName evidence="2">Uncharacterized protein</fullName>
    </submittedName>
</protein>
<evidence type="ECO:0000256" key="1">
    <source>
        <dbReference type="SAM" id="MobiDB-lite"/>
    </source>
</evidence>
<comment type="caution">
    <text evidence="2">The sequence shown here is derived from an EMBL/GenBank/DDBJ whole genome shotgun (WGS) entry which is preliminary data.</text>
</comment>
<reference evidence="3" key="1">
    <citation type="journal article" date="2019" name="Int. J. Syst. Evol. Microbiol.">
        <title>The Global Catalogue of Microorganisms (GCM) 10K type strain sequencing project: providing services to taxonomists for standard genome sequencing and annotation.</title>
        <authorList>
            <consortium name="The Broad Institute Genomics Platform"/>
            <consortium name="The Broad Institute Genome Sequencing Center for Infectious Disease"/>
            <person name="Wu L."/>
            <person name="Ma J."/>
        </authorList>
    </citation>
    <scope>NUCLEOTIDE SEQUENCE [LARGE SCALE GENOMIC DNA]</scope>
    <source>
        <strain evidence="3">JCM 14560</strain>
    </source>
</reference>
<accession>A0ABP4KDT5</accession>
<feature type="region of interest" description="Disordered" evidence="1">
    <location>
        <begin position="1"/>
        <end position="25"/>
    </location>
</feature>
<name>A0ABP4KDT5_9ACTN</name>
<dbReference type="EMBL" id="BAAANT010000074">
    <property type="protein sequence ID" value="GAA1500675.1"/>
    <property type="molecule type" value="Genomic_DNA"/>
</dbReference>
<proteinExistence type="predicted"/>